<proteinExistence type="predicted"/>
<dbReference type="EMBL" id="FP929047">
    <property type="protein sequence ID" value="CBL03305.1"/>
    <property type="molecule type" value="Genomic_DNA"/>
</dbReference>
<dbReference type="KEGG" id="gpa:GPA_01480"/>
<reference evidence="2 3" key="1">
    <citation type="submission" date="2010-03" db="EMBL/GenBank/DDBJ databases">
        <title>The genome sequence of Gordonibacter pamelaeae 7-10-1-bT.</title>
        <authorList>
            <consortium name="metaHIT consortium -- http://www.metahit.eu/"/>
            <person name="Pajon A."/>
            <person name="Turner K."/>
            <person name="Parkhill J."/>
            <person name="Timmis K."/>
            <person name="Oxley A."/>
            <person name="Wurdemann D."/>
        </authorList>
    </citation>
    <scope>NUCLEOTIDE SEQUENCE [LARGE SCALE GENOMIC DNA]</scope>
    <source>
        <strain evidence="3">7-10-1-b</strain>
    </source>
</reference>
<dbReference type="HOGENOM" id="CLU_2649349_0_0_11"/>
<evidence type="ECO:0000256" key="1">
    <source>
        <dbReference type="SAM" id="MobiDB-lite"/>
    </source>
</evidence>
<dbReference type="Proteomes" id="UP000008805">
    <property type="component" value="Chromosome"/>
</dbReference>
<reference evidence="2 3" key="2">
    <citation type="submission" date="2010-03" db="EMBL/GenBank/DDBJ databases">
        <authorList>
            <person name="Pajon A."/>
        </authorList>
    </citation>
    <scope>NUCLEOTIDE SEQUENCE [LARGE SCALE GENOMIC DNA]</scope>
    <source>
        <strain evidence="3">7-10-1-b</strain>
    </source>
</reference>
<feature type="compositionally biased region" description="Polar residues" evidence="1">
    <location>
        <begin position="38"/>
        <end position="63"/>
    </location>
</feature>
<organism evidence="2 3">
    <name type="scientific">Gordonibacter pamelaeae 7-10-1-b</name>
    <dbReference type="NCBI Taxonomy" id="657308"/>
    <lineage>
        <taxon>Bacteria</taxon>
        <taxon>Bacillati</taxon>
        <taxon>Actinomycetota</taxon>
        <taxon>Coriobacteriia</taxon>
        <taxon>Eggerthellales</taxon>
        <taxon>Eggerthellaceae</taxon>
        <taxon>Gordonibacter</taxon>
    </lineage>
</organism>
<keyword evidence="3" id="KW-1185">Reference proteome</keyword>
<protein>
    <submittedName>
        <fullName evidence="2">Uncharacterized protein</fullName>
    </submittedName>
</protein>
<evidence type="ECO:0000313" key="2">
    <source>
        <dbReference type="EMBL" id="CBL03305.1"/>
    </source>
</evidence>
<name>D6E6F8_9ACTN</name>
<sequence>MKPSMESGEGAGVLKMPMMAMTAHTTSQPCLRPMNAGRMSQSTRENSAPRTIWNTGASPTMGSSRGRMPMASTEDW</sequence>
<feature type="region of interest" description="Disordered" evidence="1">
    <location>
        <begin position="25"/>
        <end position="76"/>
    </location>
</feature>
<evidence type="ECO:0000313" key="3">
    <source>
        <dbReference type="Proteomes" id="UP000008805"/>
    </source>
</evidence>
<accession>D6E6F8</accession>
<gene>
    <name evidence="2" type="ORF">GPA_01480</name>
</gene>
<dbReference type="AlphaFoldDB" id="D6E6F8"/>